<protein>
    <submittedName>
        <fullName evidence="2">DUF4389 domain-containing protein</fullName>
    </submittedName>
</protein>
<keyword evidence="1" id="KW-0812">Transmembrane</keyword>
<gene>
    <name evidence="2" type="ORF">F8A88_01455</name>
</gene>
<evidence type="ECO:0000313" key="2">
    <source>
        <dbReference type="EMBL" id="KAB1442966.1"/>
    </source>
</evidence>
<dbReference type="InterPro" id="IPR025498">
    <property type="entry name" value="DUF4389"/>
</dbReference>
<dbReference type="Proteomes" id="UP000438699">
    <property type="component" value="Unassembled WGS sequence"/>
</dbReference>
<dbReference type="RefSeq" id="WP_151149163.1">
    <property type="nucleotide sequence ID" value="NZ_WAIE01000001.1"/>
</dbReference>
<accession>A0A6N6N4F6</accession>
<dbReference type="OrthoDB" id="5458236at2"/>
<keyword evidence="1" id="KW-1133">Transmembrane helix</keyword>
<dbReference type="Pfam" id="PF14333">
    <property type="entry name" value="DUF4389"/>
    <property type="match status" value="1"/>
</dbReference>
<keyword evidence="3" id="KW-1185">Reference proteome</keyword>
<name>A0A6N6N4F6_9BACT</name>
<evidence type="ECO:0000313" key="3">
    <source>
        <dbReference type="Proteomes" id="UP000438699"/>
    </source>
</evidence>
<evidence type="ECO:0000256" key="1">
    <source>
        <dbReference type="SAM" id="Phobius"/>
    </source>
</evidence>
<dbReference type="AlphaFoldDB" id="A0A6N6N4F6"/>
<dbReference type="EMBL" id="WAIE01000001">
    <property type="protein sequence ID" value="KAB1442966.1"/>
    <property type="molecule type" value="Genomic_DNA"/>
</dbReference>
<comment type="caution">
    <text evidence="2">The sequence shown here is derived from an EMBL/GenBank/DDBJ whole genome shotgun (WGS) entry which is preliminary data.</text>
</comment>
<reference evidence="2 3" key="1">
    <citation type="journal article" date="2017" name="Int. J. Syst. Evol. Microbiol.">
        <title>Desulfovibrio senegalensis sp. nov., a mesophilic sulfate reducer isolated from marine sediment.</title>
        <authorList>
            <person name="Thioye A."/>
            <person name="Gam Z.B.A."/>
            <person name="Mbengue M."/>
            <person name="Cayol J.L."/>
            <person name="Joseph-Bartoli M."/>
            <person name="Toure-Kane C."/>
            <person name="Labat M."/>
        </authorList>
    </citation>
    <scope>NUCLEOTIDE SEQUENCE [LARGE SCALE GENOMIC DNA]</scope>
    <source>
        <strain evidence="2 3">DSM 101509</strain>
    </source>
</reference>
<keyword evidence="1" id="KW-0472">Membrane</keyword>
<proteinExistence type="predicted"/>
<feature type="transmembrane region" description="Helical" evidence="1">
    <location>
        <begin position="16"/>
        <end position="46"/>
    </location>
</feature>
<organism evidence="2 3">
    <name type="scientific">Pseudodesulfovibrio senegalensis</name>
    <dbReference type="NCBI Taxonomy" id="1721087"/>
    <lineage>
        <taxon>Bacteria</taxon>
        <taxon>Pseudomonadati</taxon>
        <taxon>Thermodesulfobacteriota</taxon>
        <taxon>Desulfovibrionia</taxon>
        <taxon>Desulfovibrionales</taxon>
        <taxon>Desulfovibrionaceae</taxon>
    </lineage>
</organism>
<sequence>MPIEINVDRIVILKRFLITLVCLLVFELVRLLVQASVLFQFVYMLIARKNSEPLRRFSNRLSCFAYRLLRYSTLNENAKPFPFNEFPKAGDCDRPSSTITFD</sequence>